<keyword evidence="1" id="KW-0732">Signal</keyword>
<dbReference type="InterPro" id="IPR019861">
    <property type="entry name" value="PorP/SprF_Bacteroidetes"/>
</dbReference>
<dbReference type="Proteomes" id="UP000515237">
    <property type="component" value="Chromosome"/>
</dbReference>
<keyword evidence="3" id="KW-1185">Reference proteome</keyword>
<gene>
    <name evidence="2" type="ORF">HUW51_02920</name>
</gene>
<evidence type="ECO:0000313" key="2">
    <source>
        <dbReference type="EMBL" id="QNF31724.1"/>
    </source>
</evidence>
<proteinExistence type="predicted"/>
<accession>A0A7G7G3J0</accession>
<dbReference type="AlphaFoldDB" id="A0A7G7G3J0"/>
<protein>
    <submittedName>
        <fullName evidence="2">Type IX secretion system membrane protein PorP/SprF</fullName>
    </submittedName>
</protein>
<feature type="signal peptide" evidence="1">
    <location>
        <begin position="1"/>
        <end position="18"/>
    </location>
</feature>
<dbReference type="Pfam" id="PF11751">
    <property type="entry name" value="PorP_SprF"/>
    <property type="match status" value="1"/>
</dbReference>
<name>A0A7G7G3J0_9BACT</name>
<dbReference type="RefSeq" id="WP_185272511.1">
    <property type="nucleotide sequence ID" value="NZ_CP055156.1"/>
</dbReference>
<sequence>MKLRLFILAMLVSFSTLAQQKPQYTQYIFNGLVINPAYAGSKDVIHLNAFYRTQWTGLEGAPTTQSFSIDGVTKSNRIGIGAQAVNDQIGAQRRTSATINGAVKLNVSETGVLSLGVAAGASQFRIDRNKLTTIDPDDPTIINAETNVINPDLRVGLYFHTDRFYLGMSATDLIGANREFAFNTDRNYFLTAGYVFDLGEHLKFKPSVLMKENFQGPTNIDVNAFLLIENRIWLGGSYRTAANIFKNNFEATSLTAKDAVSAIGEIFLSPKLRLGYSYDFTLTQLNNYSTHEFSLGVLLFKKAETKMLTPQYF</sequence>
<dbReference type="EMBL" id="CP055156">
    <property type="protein sequence ID" value="QNF31724.1"/>
    <property type="molecule type" value="Genomic_DNA"/>
</dbReference>
<organism evidence="2 3">
    <name type="scientific">Adhaeribacter swui</name>
    <dbReference type="NCBI Taxonomy" id="2086471"/>
    <lineage>
        <taxon>Bacteria</taxon>
        <taxon>Pseudomonadati</taxon>
        <taxon>Bacteroidota</taxon>
        <taxon>Cytophagia</taxon>
        <taxon>Cytophagales</taxon>
        <taxon>Hymenobacteraceae</taxon>
        <taxon>Adhaeribacter</taxon>
    </lineage>
</organism>
<reference evidence="2 3" key="1">
    <citation type="journal article" date="2018" name="Int. J. Syst. Evol. Microbiol.">
        <title>Adhaeribacter swui sp. nov., isolated from wet mud.</title>
        <authorList>
            <person name="Kim D.U."/>
            <person name="Kim K.W."/>
            <person name="Kang M.S."/>
            <person name="Kim J.Y."/>
            <person name="Jang J.H."/>
            <person name="Kim M.K."/>
        </authorList>
    </citation>
    <scope>NUCLEOTIDE SEQUENCE [LARGE SCALE GENOMIC DNA]</scope>
    <source>
        <strain evidence="2 3">KCTC 52873</strain>
    </source>
</reference>
<dbReference type="NCBIfam" id="TIGR03519">
    <property type="entry name" value="T9SS_PorP_fam"/>
    <property type="match status" value="1"/>
</dbReference>
<dbReference type="KEGG" id="aswu:HUW51_02920"/>
<feature type="chain" id="PRO_5028935598" evidence="1">
    <location>
        <begin position="19"/>
        <end position="313"/>
    </location>
</feature>
<evidence type="ECO:0000313" key="3">
    <source>
        <dbReference type="Proteomes" id="UP000515237"/>
    </source>
</evidence>
<evidence type="ECO:0000256" key="1">
    <source>
        <dbReference type="SAM" id="SignalP"/>
    </source>
</evidence>